<dbReference type="SUPFAM" id="SSF55729">
    <property type="entry name" value="Acyl-CoA N-acyltransferases (Nat)"/>
    <property type="match status" value="1"/>
</dbReference>
<dbReference type="InterPro" id="IPR051908">
    <property type="entry name" value="Ribosomal_N-acetyltransferase"/>
</dbReference>
<dbReference type="PROSITE" id="PS51186">
    <property type="entry name" value="GNAT"/>
    <property type="match status" value="1"/>
</dbReference>
<dbReference type="EMBL" id="JAERWK010000015">
    <property type="protein sequence ID" value="MBM9468009.1"/>
    <property type="molecule type" value="Genomic_DNA"/>
</dbReference>
<protein>
    <submittedName>
        <fullName evidence="2">GNAT family N-acetyltransferase</fullName>
    </submittedName>
</protein>
<dbReference type="InterPro" id="IPR000182">
    <property type="entry name" value="GNAT_dom"/>
</dbReference>
<accession>A0A939C2A0</accession>
<dbReference type="Proteomes" id="UP000663792">
    <property type="component" value="Unassembled WGS sequence"/>
</dbReference>
<evidence type="ECO:0000313" key="2">
    <source>
        <dbReference type="EMBL" id="MBM9468009.1"/>
    </source>
</evidence>
<dbReference type="AlphaFoldDB" id="A0A939C2A0"/>
<dbReference type="PANTHER" id="PTHR43441:SF11">
    <property type="entry name" value="RIBOSOMAL-PROTEIN-SERINE ACETYLTRANSFERASE"/>
    <property type="match status" value="1"/>
</dbReference>
<dbReference type="GO" id="GO:0008999">
    <property type="term" value="F:protein-N-terminal-alanine acetyltransferase activity"/>
    <property type="evidence" value="ECO:0007669"/>
    <property type="project" value="TreeGrafter"/>
</dbReference>
<dbReference type="GO" id="GO:0005737">
    <property type="term" value="C:cytoplasm"/>
    <property type="evidence" value="ECO:0007669"/>
    <property type="project" value="TreeGrafter"/>
</dbReference>
<dbReference type="PANTHER" id="PTHR43441">
    <property type="entry name" value="RIBOSOMAL-PROTEIN-SERINE ACETYLTRANSFERASE"/>
    <property type="match status" value="1"/>
</dbReference>
<dbReference type="Gene3D" id="3.40.630.30">
    <property type="match status" value="1"/>
</dbReference>
<evidence type="ECO:0000259" key="1">
    <source>
        <dbReference type="PROSITE" id="PS51186"/>
    </source>
</evidence>
<comment type="caution">
    <text evidence="2">The sequence shown here is derived from an EMBL/GenBank/DDBJ whole genome shotgun (WGS) entry which is preliminary data.</text>
</comment>
<name>A0A939C2A0_9ACTN</name>
<reference evidence="2" key="1">
    <citation type="submission" date="2021-01" db="EMBL/GenBank/DDBJ databases">
        <title>YIM 132084 draft genome.</title>
        <authorList>
            <person name="An D."/>
        </authorList>
    </citation>
    <scope>NUCLEOTIDE SEQUENCE</scope>
    <source>
        <strain evidence="2">YIM 132084</strain>
    </source>
</reference>
<organism evidence="2 3">
    <name type="scientific">Nakamurella leprariae</name>
    <dbReference type="NCBI Taxonomy" id="2803911"/>
    <lineage>
        <taxon>Bacteria</taxon>
        <taxon>Bacillati</taxon>
        <taxon>Actinomycetota</taxon>
        <taxon>Actinomycetes</taxon>
        <taxon>Nakamurellales</taxon>
        <taxon>Nakamurellaceae</taxon>
        <taxon>Nakamurella</taxon>
    </lineage>
</organism>
<dbReference type="GO" id="GO:1990189">
    <property type="term" value="F:protein N-terminal-serine acetyltransferase activity"/>
    <property type="evidence" value="ECO:0007669"/>
    <property type="project" value="TreeGrafter"/>
</dbReference>
<feature type="domain" description="N-acetyltransferase" evidence="1">
    <location>
        <begin position="11"/>
        <end position="161"/>
    </location>
</feature>
<sequence>MPAPTLTGDRVVLRPVSPQDHAALSRIRATDEVSRWWGYDDEFLDADCVQFAVLVHGRPIGMIQYAEETDPMYRHAGIDLFLDPQTHGQGYGSEAIRLLAGHLFDDIGHHRLVIDPAAANAAAIAAYRKAGFRPVGVMRSYERNADRSGWHDGLLMELLAGELT</sequence>
<dbReference type="Pfam" id="PF13302">
    <property type="entry name" value="Acetyltransf_3"/>
    <property type="match status" value="1"/>
</dbReference>
<dbReference type="RefSeq" id="WP_205260962.1">
    <property type="nucleotide sequence ID" value="NZ_JAERWK010000015.1"/>
</dbReference>
<dbReference type="InterPro" id="IPR016181">
    <property type="entry name" value="Acyl_CoA_acyltransferase"/>
</dbReference>
<proteinExistence type="predicted"/>
<gene>
    <name evidence="2" type="ORF">JL106_12030</name>
</gene>
<evidence type="ECO:0000313" key="3">
    <source>
        <dbReference type="Proteomes" id="UP000663792"/>
    </source>
</evidence>
<keyword evidence="3" id="KW-1185">Reference proteome</keyword>